<gene>
    <name evidence="3" type="ORF">NEOCIP111885_04390</name>
</gene>
<reference evidence="3" key="1">
    <citation type="submission" date="2021-10" db="EMBL/GenBank/DDBJ databases">
        <authorList>
            <person name="Criscuolo A."/>
        </authorList>
    </citation>
    <scope>NUCLEOTIDE SEQUENCE</scope>
    <source>
        <strain evidence="3">CIP111885</strain>
    </source>
</reference>
<dbReference type="InterPro" id="IPR012853">
    <property type="entry name" value="CPT"/>
</dbReference>
<protein>
    <submittedName>
        <fullName evidence="3">Chloramphenicol 3-O phosphotransferase</fullName>
        <ecNumber evidence="3">2.7.1.-</ecNumber>
    </submittedName>
</protein>
<feature type="active site" evidence="1">
    <location>
        <position position="37"/>
    </location>
</feature>
<dbReference type="RefSeq" id="WP_230498976.1">
    <property type="nucleotide sequence ID" value="NZ_CAKJTG010000043.1"/>
</dbReference>
<dbReference type="Proteomes" id="UP000789845">
    <property type="component" value="Unassembled WGS sequence"/>
</dbReference>
<evidence type="ECO:0000313" key="4">
    <source>
        <dbReference type="Proteomes" id="UP000789845"/>
    </source>
</evidence>
<dbReference type="Pfam" id="PF07931">
    <property type="entry name" value="CPT"/>
    <property type="match status" value="1"/>
</dbReference>
<keyword evidence="3" id="KW-0808">Transferase</keyword>
<accession>A0A9C7GEA9</accession>
<dbReference type="InterPro" id="IPR027417">
    <property type="entry name" value="P-loop_NTPase"/>
</dbReference>
<dbReference type="EMBL" id="CAKJTG010000043">
    <property type="protein sequence ID" value="CAG9610615.1"/>
    <property type="molecule type" value="Genomic_DNA"/>
</dbReference>
<evidence type="ECO:0000256" key="1">
    <source>
        <dbReference type="PIRSR" id="PIRSR007531-1"/>
    </source>
</evidence>
<evidence type="ECO:0000256" key="2">
    <source>
        <dbReference type="PIRSR" id="PIRSR007531-2"/>
    </source>
</evidence>
<dbReference type="AlphaFoldDB" id="A0A9C7GEA9"/>
<dbReference type="PIRSF" id="PIRSF007531">
    <property type="entry name" value="CPT"/>
    <property type="match status" value="1"/>
</dbReference>
<dbReference type="EC" id="2.7.1.-" evidence="3"/>
<evidence type="ECO:0000313" key="3">
    <source>
        <dbReference type="EMBL" id="CAG9610615.1"/>
    </source>
</evidence>
<organism evidence="3 4">
    <name type="scientific">Pseudoneobacillus rhizosphaerae</name>
    <dbReference type="NCBI Taxonomy" id="2880968"/>
    <lineage>
        <taxon>Bacteria</taxon>
        <taxon>Bacillati</taxon>
        <taxon>Bacillota</taxon>
        <taxon>Bacilli</taxon>
        <taxon>Bacillales</taxon>
        <taxon>Bacillaceae</taxon>
        <taxon>Pseudoneobacillus</taxon>
    </lineage>
</organism>
<dbReference type="GO" id="GO:0005524">
    <property type="term" value="F:ATP binding"/>
    <property type="evidence" value="ECO:0007669"/>
    <property type="project" value="InterPro"/>
</dbReference>
<keyword evidence="4" id="KW-1185">Reference proteome</keyword>
<dbReference type="GO" id="GO:0016740">
    <property type="term" value="F:transferase activity"/>
    <property type="evidence" value="ECO:0007669"/>
    <property type="project" value="UniProtKB-KW"/>
</dbReference>
<dbReference type="Gene3D" id="3.40.50.300">
    <property type="entry name" value="P-loop containing nucleotide triphosphate hydrolases"/>
    <property type="match status" value="1"/>
</dbReference>
<feature type="binding site" evidence="2">
    <location>
        <begin position="11"/>
        <end position="18"/>
    </location>
    <ligand>
        <name>ATP</name>
        <dbReference type="ChEBI" id="CHEBI:30616"/>
    </ligand>
</feature>
<dbReference type="SUPFAM" id="SSF52540">
    <property type="entry name" value="P-loop containing nucleoside triphosphate hydrolases"/>
    <property type="match status" value="1"/>
</dbReference>
<sequence>MEKGTIIVLNGVSSSGKSSLAKELIKLLPDFFAFSIDDFDLVIEKMEDRVGQRLIPIETEYFYYKNVAMFSNRGVNLILDQIIHDPLTLKNFYEALNGYPVLFVGVHCPVEELLHREQSKGDRRTGLAASQLEYVHKQEIYDVEVNTFNQSLSECAKEIAERLKSTTPLIGFKKSFELVENSSFNLNK</sequence>
<comment type="caution">
    <text evidence="3">The sequence shown here is derived from an EMBL/GenBank/DDBJ whole genome shotgun (WGS) entry which is preliminary data.</text>
</comment>
<proteinExistence type="predicted"/>
<name>A0A9C7GEA9_9BACI</name>